<dbReference type="Pfam" id="PF01420">
    <property type="entry name" value="Methylase_S"/>
    <property type="match status" value="2"/>
</dbReference>
<evidence type="ECO:0000259" key="5">
    <source>
        <dbReference type="Pfam" id="PF01420"/>
    </source>
</evidence>
<feature type="domain" description="Type I restriction modification DNA specificity" evidence="5">
    <location>
        <begin position="3"/>
        <end position="177"/>
    </location>
</feature>
<evidence type="ECO:0000313" key="7">
    <source>
        <dbReference type="Proteomes" id="UP001476583"/>
    </source>
</evidence>
<reference evidence="6 7" key="1">
    <citation type="submission" date="2024-03" db="EMBL/GenBank/DDBJ databases">
        <title>Complete genome of BD2.</title>
        <authorList>
            <person name="Cao G."/>
        </authorList>
    </citation>
    <scope>NUCLEOTIDE SEQUENCE [LARGE SCALE GENOMIC DNA]</scope>
    <source>
        <strain evidence="6 7">BD2</strain>
    </source>
</reference>
<dbReference type="InterPro" id="IPR000055">
    <property type="entry name" value="Restrct_endonuc_typeI_TRD"/>
</dbReference>
<sequence>MVPEGWKIRELGDLAKFTSGGTPSKSNTAYWAGSHPWISGKDLKQHYLASSIDMLSDEGFESTNKAPAGSTLILVRGMTLLKDFPVGFATRPLAFNQDIKALIPEKNVDGLYLSFLLAGNKEKIRQLVTTAGHGTGRLETDSLKSYPLLIPPQLEQVKIAKILSTWDKAITTTEQLLANSRSQKQALMQQLLTGKKRLFDDNGKRFEEEWSYTKFNNLFKVKNKKSAQVKSTNYQESGSTPVVDQGKQLIAGYCNNDDTYSDIPAIVFGDHTRCLKWIDFEFCPGADGTQVLDTKDGFHKKFGYYLLCFKEIPNLGYSRHMRELKESEFRATLDTKEQQKIARVLSVADREIELLEKKLDHLKTEKKALMQQLLTGKRRVKVDKSEVA</sequence>
<evidence type="ECO:0000256" key="1">
    <source>
        <dbReference type="ARBA" id="ARBA00010923"/>
    </source>
</evidence>
<dbReference type="EMBL" id="CP148074">
    <property type="protein sequence ID" value="WXL26004.1"/>
    <property type="molecule type" value="Genomic_DNA"/>
</dbReference>
<keyword evidence="6" id="KW-0540">Nuclease</keyword>
<evidence type="ECO:0000256" key="2">
    <source>
        <dbReference type="ARBA" id="ARBA00022747"/>
    </source>
</evidence>
<keyword evidence="2" id="KW-0680">Restriction system</keyword>
<dbReference type="SUPFAM" id="SSF116734">
    <property type="entry name" value="DNA methylase specificity domain"/>
    <property type="match status" value="2"/>
</dbReference>
<dbReference type="InterPro" id="IPR044946">
    <property type="entry name" value="Restrct_endonuc_typeI_TRD_sf"/>
</dbReference>
<evidence type="ECO:0000313" key="6">
    <source>
        <dbReference type="EMBL" id="WXL26004.1"/>
    </source>
</evidence>
<comment type="similarity">
    <text evidence="1">Belongs to the type-I restriction system S methylase family.</text>
</comment>
<dbReference type="Gene3D" id="1.10.287.1120">
    <property type="entry name" value="Bipartite methylase S protein"/>
    <property type="match status" value="1"/>
</dbReference>
<proteinExistence type="inferred from homology"/>
<protein>
    <submittedName>
        <fullName evidence="6">Restriction endonuclease subunit S</fullName>
    </submittedName>
</protein>
<evidence type="ECO:0000256" key="3">
    <source>
        <dbReference type="ARBA" id="ARBA00023125"/>
    </source>
</evidence>
<dbReference type="PANTHER" id="PTHR30408:SF12">
    <property type="entry name" value="TYPE I RESTRICTION ENZYME MJAVIII SPECIFICITY SUBUNIT"/>
    <property type="match status" value="1"/>
</dbReference>
<feature type="coiled-coil region" evidence="4">
    <location>
        <begin position="345"/>
        <end position="372"/>
    </location>
</feature>
<keyword evidence="7" id="KW-1185">Reference proteome</keyword>
<keyword evidence="6" id="KW-0255">Endonuclease</keyword>
<keyword evidence="6" id="KW-0378">Hydrolase</keyword>
<keyword evidence="4" id="KW-0175">Coiled coil</keyword>
<name>A0ABZ2RLE0_ECTME</name>
<organism evidence="6 7">
    <name type="scientific">Ectopseudomonas mendocina</name>
    <name type="common">Pseudomonas mendocina</name>
    <dbReference type="NCBI Taxonomy" id="300"/>
    <lineage>
        <taxon>Bacteria</taxon>
        <taxon>Pseudomonadati</taxon>
        <taxon>Pseudomonadota</taxon>
        <taxon>Gammaproteobacteria</taxon>
        <taxon>Pseudomonadales</taxon>
        <taxon>Pseudomonadaceae</taxon>
        <taxon>Ectopseudomonas</taxon>
    </lineage>
</organism>
<keyword evidence="3" id="KW-0238">DNA-binding</keyword>
<feature type="domain" description="Type I restriction modification DNA specificity" evidence="5">
    <location>
        <begin position="208"/>
        <end position="363"/>
    </location>
</feature>
<dbReference type="CDD" id="cd17249">
    <property type="entry name" value="RMtype1_S_EcoR124I-TRD2-CR2_like"/>
    <property type="match status" value="1"/>
</dbReference>
<dbReference type="PANTHER" id="PTHR30408">
    <property type="entry name" value="TYPE-1 RESTRICTION ENZYME ECOKI SPECIFICITY PROTEIN"/>
    <property type="match status" value="1"/>
</dbReference>
<dbReference type="Gene3D" id="3.90.220.20">
    <property type="entry name" value="DNA methylase specificity domains"/>
    <property type="match status" value="2"/>
</dbReference>
<evidence type="ECO:0000256" key="4">
    <source>
        <dbReference type="SAM" id="Coils"/>
    </source>
</evidence>
<gene>
    <name evidence="6" type="ORF">WG219_00485</name>
</gene>
<dbReference type="InterPro" id="IPR052021">
    <property type="entry name" value="Type-I_RS_S_subunit"/>
</dbReference>
<dbReference type="GO" id="GO:0004519">
    <property type="term" value="F:endonuclease activity"/>
    <property type="evidence" value="ECO:0007669"/>
    <property type="project" value="UniProtKB-KW"/>
</dbReference>
<dbReference type="Proteomes" id="UP001476583">
    <property type="component" value="Chromosome"/>
</dbReference>
<accession>A0ABZ2RLE0</accession>